<evidence type="ECO:0000256" key="4">
    <source>
        <dbReference type="ARBA" id="ARBA00022603"/>
    </source>
</evidence>
<keyword evidence="12" id="KW-1185">Reference proteome</keyword>
<evidence type="ECO:0000256" key="8">
    <source>
        <dbReference type="ARBA" id="ARBA00076672"/>
    </source>
</evidence>
<accession>A0A1W5CS80</accession>
<dbReference type="AlphaFoldDB" id="A0A1W5CS80"/>
<dbReference type="EC" id="2.1.1.-" evidence="9"/>
<evidence type="ECO:0000256" key="1">
    <source>
        <dbReference type="ARBA" id="ARBA00004604"/>
    </source>
</evidence>
<dbReference type="InterPro" id="IPR029063">
    <property type="entry name" value="SAM-dependent_MTases_sf"/>
</dbReference>
<reference evidence="12" key="1">
    <citation type="submission" date="2017-03" db="EMBL/GenBank/DDBJ databases">
        <authorList>
            <person name="Sharma R."/>
            <person name="Thines M."/>
        </authorList>
    </citation>
    <scope>NUCLEOTIDE SEQUENCE [LARGE SCALE GENOMIC DNA]</scope>
</reference>
<dbReference type="EMBL" id="FWEW01000088">
    <property type="protein sequence ID" value="SLM33707.1"/>
    <property type="molecule type" value="Genomic_DNA"/>
</dbReference>
<dbReference type="GO" id="GO:0016433">
    <property type="term" value="F:rRNA (adenine) methyltransferase activity"/>
    <property type="evidence" value="ECO:0007669"/>
    <property type="project" value="TreeGrafter"/>
</dbReference>
<dbReference type="Gene3D" id="3.40.50.150">
    <property type="entry name" value="Vaccinia Virus protein VP39"/>
    <property type="match status" value="1"/>
</dbReference>
<evidence type="ECO:0000256" key="7">
    <source>
        <dbReference type="ARBA" id="ARBA00023242"/>
    </source>
</evidence>
<keyword evidence="7 9" id="KW-0539">Nucleus</keyword>
<feature type="region of interest" description="Disordered" evidence="10">
    <location>
        <begin position="33"/>
        <end position="58"/>
    </location>
</feature>
<evidence type="ECO:0000256" key="2">
    <source>
        <dbReference type="ARBA" id="ARBA00006301"/>
    </source>
</evidence>
<proteinExistence type="inferred from homology"/>
<dbReference type="InterPro" id="IPR007823">
    <property type="entry name" value="RRP8"/>
</dbReference>
<dbReference type="PANTHER" id="PTHR12787">
    <property type="entry name" value="RIBOSOMAL RNA-PROCESSING PROTEIN 8"/>
    <property type="match status" value="1"/>
</dbReference>
<comment type="function">
    <text evidence="9">S-adenosyl-L-methionine-dependent methyltransferase that specifically methylates the N(1) position of adenine in helix 25.1 in 25S rRNA. Required both for ribosomal 40S and 60S subunits biogenesis. Required for efficient pre-rRNA cleavage at site A2.</text>
</comment>
<dbReference type="Proteomes" id="UP000192927">
    <property type="component" value="Unassembled WGS sequence"/>
</dbReference>
<dbReference type="FunFam" id="1.10.10.2150:FF:000001">
    <property type="entry name" value="Ribosomal RNA-processing protein 8"/>
    <property type="match status" value="1"/>
</dbReference>
<dbReference type="SUPFAM" id="SSF53335">
    <property type="entry name" value="S-adenosyl-L-methionine-dependent methyltransferases"/>
    <property type="match status" value="1"/>
</dbReference>
<evidence type="ECO:0000313" key="11">
    <source>
        <dbReference type="EMBL" id="SLM33707.1"/>
    </source>
</evidence>
<sequence length="573" mass="63527">MFSVPGWSVPAESLRTQVQSTDQAVVKPANIVANGSGSELAKTSKKRKRGHAQPNGISITSENLADLWEKHIERKSIIRVTGQGATAGCQEGAKKKRRQSAGKGLAGDLKVPTGIGGNGLQDTEDGKSRFEKRKTLKEKRREKKALLQANGDLPPPRPAPQQPLDITSKDGSHKEREMKPEATSMSHPSKGSGEPTASGSIPPPKPPATTPISTLTPLQRTMRDKLTSARFRHLNQTLYSTPSSHSLSLFTQNPTFFNEYHEGLRRQVSVWPENPVESFVKDFRVRALVRAMESQKARFRQEKKPKAKKGLKEEQPETATETTAGLDPLPRTDGLCTVADLGCGDAHLAASLSADLKKLKLKILSYDLATPSPLITRADIKDLPLKEGGVDIAIFCLALMGTNWIEFVEEAWRILRWKGELWVAEIKSRFGRVGKGAKGRVEHSVGNRMKGKVDRKKRKADEELADEEIAIEEVDERRDLGRGVETDVAAFVEVLRKRGFVLKGEVDAENKMFVRMRFLKALTPIKGKCTPPKNDRGGDMWKAKERAKFVENDDDPSQEDEAKVLKPCVYKIR</sequence>
<dbReference type="PANTHER" id="PTHR12787:SF0">
    <property type="entry name" value="RIBOSOMAL RNA-PROCESSING PROTEIN 8"/>
    <property type="match status" value="1"/>
</dbReference>
<keyword evidence="3 9" id="KW-0698">rRNA processing</keyword>
<feature type="compositionally biased region" description="Basic and acidic residues" evidence="10">
    <location>
        <begin position="295"/>
        <end position="315"/>
    </location>
</feature>
<keyword evidence="5 9" id="KW-0808">Transferase</keyword>
<evidence type="ECO:0000256" key="9">
    <source>
        <dbReference type="RuleBase" id="RU365074"/>
    </source>
</evidence>
<evidence type="ECO:0000313" key="12">
    <source>
        <dbReference type="Proteomes" id="UP000192927"/>
    </source>
</evidence>
<feature type="region of interest" description="Disordered" evidence="10">
    <location>
        <begin position="295"/>
        <end position="326"/>
    </location>
</feature>
<evidence type="ECO:0000256" key="10">
    <source>
        <dbReference type="SAM" id="MobiDB-lite"/>
    </source>
</evidence>
<evidence type="ECO:0000256" key="5">
    <source>
        <dbReference type="ARBA" id="ARBA00022679"/>
    </source>
</evidence>
<feature type="compositionally biased region" description="Basic residues" evidence="10">
    <location>
        <begin position="130"/>
        <end position="143"/>
    </location>
</feature>
<dbReference type="Gene3D" id="1.10.10.2150">
    <property type="entry name" value="Ribosomal RNA-processing protein 8, N-terminal domain"/>
    <property type="match status" value="1"/>
</dbReference>
<feature type="region of interest" description="Disordered" evidence="10">
    <location>
        <begin position="82"/>
        <end position="214"/>
    </location>
</feature>
<dbReference type="InterPro" id="IPR042036">
    <property type="entry name" value="RRP8_N"/>
</dbReference>
<name>A0A1W5CS80_9LECA</name>
<organism evidence="11 12">
    <name type="scientific">Lasallia pustulata</name>
    <dbReference type="NCBI Taxonomy" id="136370"/>
    <lineage>
        <taxon>Eukaryota</taxon>
        <taxon>Fungi</taxon>
        <taxon>Dikarya</taxon>
        <taxon>Ascomycota</taxon>
        <taxon>Pezizomycotina</taxon>
        <taxon>Lecanoromycetes</taxon>
        <taxon>OSLEUM clade</taxon>
        <taxon>Umbilicariomycetidae</taxon>
        <taxon>Umbilicariales</taxon>
        <taxon>Umbilicariaceae</taxon>
        <taxon>Lasallia</taxon>
    </lineage>
</organism>
<feature type="compositionally biased region" description="Basic and acidic residues" evidence="10">
    <location>
        <begin position="167"/>
        <end position="180"/>
    </location>
</feature>
<comment type="subcellular location">
    <subcellularLocation>
        <location evidence="1 9">Nucleus</location>
        <location evidence="1 9">Nucleolus</location>
    </subcellularLocation>
</comment>
<dbReference type="Pfam" id="PF05148">
    <property type="entry name" value="Methyltransf_8"/>
    <property type="match status" value="1"/>
</dbReference>
<protein>
    <recommendedName>
        <fullName evidence="8 9">Ribosomal RNA-processing protein 8</fullName>
        <ecNumber evidence="9">2.1.1.-</ecNumber>
    </recommendedName>
</protein>
<evidence type="ECO:0000256" key="3">
    <source>
        <dbReference type="ARBA" id="ARBA00022552"/>
    </source>
</evidence>
<dbReference type="GO" id="GO:0042273">
    <property type="term" value="P:ribosomal large subunit biogenesis"/>
    <property type="evidence" value="ECO:0007669"/>
    <property type="project" value="TreeGrafter"/>
</dbReference>
<comment type="similarity">
    <text evidence="2 9">Belongs to the methyltransferase superfamily. RRP8 family.</text>
</comment>
<keyword evidence="4 9" id="KW-0489">Methyltransferase</keyword>
<dbReference type="GO" id="GO:0005730">
    <property type="term" value="C:nucleolus"/>
    <property type="evidence" value="ECO:0007669"/>
    <property type="project" value="UniProtKB-SubCell"/>
</dbReference>
<evidence type="ECO:0000256" key="6">
    <source>
        <dbReference type="ARBA" id="ARBA00022691"/>
    </source>
</evidence>
<keyword evidence="6 9" id="KW-0949">S-adenosyl-L-methionine</keyword>